<dbReference type="RefSeq" id="WP_089318340.1">
    <property type="nucleotide sequence ID" value="NZ_FZOQ01000004.1"/>
</dbReference>
<evidence type="ECO:0000256" key="2">
    <source>
        <dbReference type="ARBA" id="ARBA00023125"/>
    </source>
</evidence>
<dbReference type="PROSITE" id="PS51900">
    <property type="entry name" value="CB"/>
    <property type="match status" value="1"/>
</dbReference>
<evidence type="ECO:0000256" key="3">
    <source>
        <dbReference type="ARBA" id="ARBA00023172"/>
    </source>
</evidence>
<evidence type="ECO:0000259" key="6">
    <source>
        <dbReference type="PROSITE" id="PS51900"/>
    </source>
</evidence>
<name>A0A239DBU2_9BACT</name>
<protein>
    <submittedName>
        <fullName evidence="7">Site-specific recombinase XerD</fullName>
    </submittedName>
</protein>
<dbReference type="InterPro" id="IPR011010">
    <property type="entry name" value="DNA_brk_join_enz"/>
</dbReference>
<dbReference type="Proteomes" id="UP000198432">
    <property type="component" value="Unassembled WGS sequence"/>
</dbReference>
<dbReference type="GO" id="GO:0006310">
    <property type="term" value="P:DNA recombination"/>
    <property type="evidence" value="ECO:0007669"/>
    <property type="project" value="UniProtKB-KW"/>
</dbReference>
<accession>A0A239DBU2</accession>
<dbReference type="PROSITE" id="PS51898">
    <property type="entry name" value="TYR_RECOMBINASE"/>
    <property type="match status" value="1"/>
</dbReference>
<reference evidence="8" key="1">
    <citation type="submission" date="2017-06" db="EMBL/GenBank/DDBJ databases">
        <authorList>
            <person name="Varghese N."/>
            <person name="Submissions S."/>
        </authorList>
    </citation>
    <scope>NUCLEOTIDE SEQUENCE [LARGE SCALE GENOMIC DNA]</scope>
    <source>
        <strain evidence="8">NKM1</strain>
    </source>
</reference>
<dbReference type="InterPro" id="IPR044068">
    <property type="entry name" value="CB"/>
</dbReference>
<dbReference type="GO" id="GO:0015074">
    <property type="term" value="P:DNA integration"/>
    <property type="evidence" value="ECO:0007669"/>
    <property type="project" value="UniProtKB-KW"/>
</dbReference>
<dbReference type="InterPro" id="IPR025269">
    <property type="entry name" value="SAM-like_dom"/>
</dbReference>
<keyword evidence="3" id="KW-0233">DNA recombination</keyword>
<keyword evidence="2 4" id="KW-0238">DNA-binding</keyword>
<evidence type="ECO:0000313" key="8">
    <source>
        <dbReference type="Proteomes" id="UP000198432"/>
    </source>
</evidence>
<evidence type="ECO:0000256" key="1">
    <source>
        <dbReference type="ARBA" id="ARBA00022908"/>
    </source>
</evidence>
<dbReference type="CDD" id="cd01185">
    <property type="entry name" value="INTN1_C_like"/>
    <property type="match status" value="1"/>
</dbReference>
<dbReference type="InterPro" id="IPR035386">
    <property type="entry name" value="Arm-DNA-bind_5"/>
</dbReference>
<dbReference type="SUPFAM" id="SSF56349">
    <property type="entry name" value="DNA breaking-rejoining enzymes"/>
    <property type="match status" value="1"/>
</dbReference>
<dbReference type="InterPro" id="IPR010998">
    <property type="entry name" value="Integrase_recombinase_N"/>
</dbReference>
<dbReference type="AlphaFoldDB" id="A0A239DBU2"/>
<evidence type="ECO:0000313" key="7">
    <source>
        <dbReference type="EMBL" id="SNS29790.1"/>
    </source>
</evidence>
<gene>
    <name evidence="7" type="ORF">SAMN06296052_104156</name>
</gene>
<evidence type="ECO:0000256" key="4">
    <source>
        <dbReference type="PROSITE-ProRule" id="PRU01248"/>
    </source>
</evidence>
<dbReference type="Gene3D" id="1.10.150.130">
    <property type="match status" value="1"/>
</dbReference>
<dbReference type="Pfam" id="PF17293">
    <property type="entry name" value="Arm-DNA-bind_5"/>
    <property type="match status" value="1"/>
</dbReference>
<evidence type="ECO:0000259" key="5">
    <source>
        <dbReference type="PROSITE" id="PS51898"/>
    </source>
</evidence>
<keyword evidence="8" id="KW-1185">Reference proteome</keyword>
<feature type="domain" description="Core-binding (CB)" evidence="6">
    <location>
        <begin position="119"/>
        <end position="202"/>
    </location>
</feature>
<dbReference type="Pfam" id="PF00589">
    <property type="entry name" value="Phage_integrase"/>
    <property type="match status" value="1"/>
</dbReference>
<dbReference type="Pfam" id="PF13102">
    <property type="entry name" value="Phage_int_SAM_5"/>
    <property type="match status" value="1"/>
</dbReference>
<dbReference type="InterPro" id="IPR002104">
    <property type="entry name" value="Integrase_catalytic"/>
</dbReference>
<dbReference type="PANTHER" id="PTHR30349">
    <property type="entry name" value="PHAGE INTEGRASE-RELATED"/>
    <property type="match status" value="1"/>
</dbReference>
<proteinExistence type="predicted"/>
<sequence length="421" mass="48093">MATLKAIINKTERKTDFSHLVMIRITQNRKSCNCGLGIYVPKKDWNTRGRLENKDWIKRGNVLSQAYNRAIEAAILGLRETVLSFEMAGASYTAADIKERYKLRLTGTNDQGEPDDFIAFFADQLEKREALMKSGNSSYSSFKRHRSVFRKLKAYRPMLPISKLTVGFLEEYRSHLFTKYGNAHNSAAKDLAVIRTVYNIAEKYGLAKPEKNPFQNLSITYKRTHKQVLTSGEIQRLRELPLDYSSRVNHIRNLYLLQFYARGARVGDMMMLRSENVDFERGRIIYVMEKTGKLMSVKIEDGLRWVLSQYLPVKATGFLLPFLSEKLDLRDREAVRRAIEASTASINRELKNILERLGITKHITTHTARHSFASMAARSGANALAVQGMMGHSSLRETQIYMQEFLDEELDAQTAAVLSGI</sequence>
<dbReference type="OrthoDB" id="1493636at2"/>
<keyword evidence="1" id="KW-0229">DNA integration</keyword>
<organism evidence="7 8">
    <name type="scientific">Pontibacter ummariensis</name>
    <dbReference type="NCBI Taxonomy" id="1610492"/>
    <lineage>
        <taxon>Bacteria</taxon>
        <taxon>Pseudomonadati</taxon>
        <taxon>Bacteroidota</taxon>
        <taxon>Cytophagia</taxon>
        <taxon>Cytophagales</taxon>
        <taxon>Hymenobacteraceae</taxon>
        <taxon>Pontibacter</taxon>
    </lineage>
</organism>
<dbReference type="GO" id="GO:0003677">
    <property type="term" value="F:DNA binding"/>
    <property type="evidence" value="ECO:0007669"/>
    <property type="project" value="UniProtKB-UniRule"/>
</dbReference>
<dbReference type="EMBL" id="FZOQ01000004">
    <property type="protein sequence ID" value="SNS29790.1"/>
    <property type="molecule type" value="Genomic_DNA"/>
</dbReference>
<dbReference type="InterPro" id="IPR050090">
    <property type="entry name" value="Tyrosine_recombinase_XerCD"/>
</dbReference>
<feature type="domain" description="Tyr recombinase" evidence="5">
    <location>
        <begin position="224"/>
        <end position="415"/>
    </location>
</feature>
<dbReference type="Gene3D" id="1.10.443.10">
    <property type="entry name" value="Intergrase catalytic core"/>
    <property type="match status" value="1"/>
</dbReference>
<dbReference type="InterPro" id="IPR013762">
    <property type="entry name" value="Integrase-like_cat_sf"/>
</dbReference>